<feature type="transmembrane region" description="Helical" evidence="6">
    <location>
        <begin position="381"/>
        <end position="400"/>
    </location>
</feature>
<feature type="transmembrane region" description="Helical" evidence="6">
    <location>
        <begin position="352"/>
        <end position="375"/>
    </location>
</feature>
<feature type="transmembrane region" description="Helical" evidence="6">
    <location>
        <begin position="56"/>
        <end position="75"/>
    </location>
</feature>
<evidence type="ECO:0000256" key="5">
    <source>
        <dbReference type="SAM" id="MobiDB-lite"/>
    </source>
</evidence>
<dbReference type="EMBL" id="CP035495">
    <property type="protein sequence ID" value="QAY62885.1"/>
    <property type="molecule type" value="Genomic_DNA"/>
</dbReference>
<dbReference type="Pfam" id="PF07690">
    <property type="entry name" value="MFS_1"/>
    <property type="match status" value="1"/>
</dbReference>
<dbReference type="PROSITE" id="PS50850">
    <property type="entry name" value="MFS"/>
    <property type="match status" value="1"/>
</dbReference>
<organism evidence="8 9">
    <name type="scientific">Xylanimonas allomyrinae</name>
    <dbReference type="NCBI Taxonomy" id="2509459"/>
    <lineage>
        <taxon>Bacteria</taxon>
        <taxon>Bacillati</taxon>
        <taxon>Actinomycetota</taxon>
        <taxon>Actinomycetes</taxon>
        <taxon>Micrococcales</taxon>
        <taxon>Promicromonosporaceae</taxon>
        <taxon>Xylanimonas</taxon>
    </lineage>
</organism>
<dbReference type="PANTHER" id="PTHR23514">
    <property type="entry name" value="BYPASS OF STOP CODON PROTEIN 6"/>
    <property type="match status" value="1"/>
</dbReference>
<name>A0A4P6EKF9_9MICO</name>
<feature type="transmembrane region" description="Helical" evidence="6">
    <location>
        <begin position="16"/>
        <end position="36"/>
    </location>
</feature>
<dbReference type="RefSeq" id="WP_129203455.1">
    <property type="nucleotide sequence ID" value="NZ_CP035495.1"/>
</dbReference>
<keyword evidence="3 6" id="KW-1133">Transmembrane helix</keyword>
<keyword evidence="4 6" id="KW-0472">Membrane</keyword>
<dbReference type="InterPro" id="IPR051788">
    <property type="entry name" value="MFS_Transporter"/>
</dbReference>
<reference evidence="8 9" key="1">
    <citation type="submission" date="2019-01" db="EMBL/GenBank/DDBJ databases">
        <title>Genome sequencing of strain 2JSPR-7.</title>
        <authorList>
            <person name="Heo J."/>
            <person name="Kim S.-J."/>
            <person name="Kim J.-S."/>
            <person name="Hong S.-B."/>
            <person name="Kwon S.-W."/>
        </authorList>
    </citation>
    <scope>NUCLEOTIDE SEQUENCE [LARGE SCALE GENOMIC DNA]</scope>
    <source>
        <strain evidence="8 9">2JSPR-7</strain>
    </source>
</reference>
<dbReference type="PANTHER" id="PTHR23514:SF13">
    <property type="entry name" value="INNER MEMBRANE PROTEIN YBJJ"/>
    <property type="match status" value="1"/>
</dbReference>
<comment type="subcellular location">
    <subcellularLocation>
        <location evidence="1">Cell membrane</location>
        <topology evidence="1">Multi-pass membrane protein</topology>
    </subcellularLocation>
</comment>
<feature type="region of interest" description="Disordered" evidence="5">
    <location>
        <begin position="405"/>
        <end position="477"/>
    </location>
</feature>
<dbReference type="GO" id="GO:0022857">
    <property type="term" value="F:transmembrane transporter activity"/>
    <property type="evidence" value="ECO:0007669"/>
    <property type="project" value="InterPro"/>
</dbReference>
<evidence type="ECO:0000259" key="7">
    <source>
        <dbReference type="PROSITE" id="PS50850"/>
    </source>
</evidence>
<evidence type="ECO:0000256" key="3">
    <source>
        <dbReference type="ARBA" id="ARBA00022989"/>
    </source>
</evidence>
<proteinExistence type="predicted"/>
<feature type="transmembrane region" description="Helical" evidence="6">
    <location>
        <begin position="87"/>
        <end position="114"/>
    </location>
</feature>
<evidence type="ECO:0000256" key="4">
    <source>
        <dbReference type="ARBA" id="ARBA00023136"/>
    </source>
</evidence>
<keyword evidence="9" id="KW-1185">Reference proteome</keyword>
<dbReference type="KEGG" id="xyl:ET495_06085"/>
<keyword evidence="2 6" id="KW-0812">Transmembrane</keyword>
<dbReference type="InterPro" id="IPR011701">
    <property type="entry name" value="MFS"/>
</dbReference>
<dbReference type="Proteomes" id="UP000291758">
    <property type="component" value="Chromosome"/>
</dbReference>
<dbReference type="InterPro" id="IPR036259">
    <property type="entry name" value="MFS_trans_sf"/>
</dbReference>
<dbReference type="SUPFAM" id="SSF103473">
    <property type="entry name" value="MFS general substrate transporter"/>
    <property type="match status" value="1"/>
</dbReference>
<gene>
    <name evidence="8" type="ORF">ET495_06085</name>
</gene>
<dbReference type="GO" id="GO:0005886">
    <property type="term" value="C:plasma membrane"/>
    <property type="evidence" value="ECO:0007669"/>
    <property type="project" value="UniProtKB-SubCell"/>
</dbReference>
<dbReference type="Gene3D" id="1.20.1250.20">
    <property type="entry name" value="MFS general substrate transporter like domains"/>
    <property type="match status" value="1"/>
</dbReference>
<evidence type="ECO:0000256" key="6">
    <source>
        <dbReference type="SAM" id="Phobius"/>
    </source>
</evidence>
<feature type="transmembrane region" description="Helical" evidence="6">
    <location>
        <begin position="263"/>
        <end position="282"/>
    </location>
</feature>
<protein>
    <submittedName>
        <fullName evidence="8">MFS transporter</fullName>
    </submittedName>
</protein>
<feature type="transmembrane region" description="Helical" evidence="6">
    <location>
        <begin position="294"/>
        <end position="312"/>
    </location>
</feature>
<dbReference type="OrthoDB" id="9809599at2"/>
<accession>A0A4P6EKF9</accession>
<evidence type="ECO:0000313" key="8">
    <source>
        <dbReference type="EMBL" id="QAY62885.1"/>
    </source>
</evidence>
<dbReference type="AlphaFoldDB" id="A0A4P6EKF9"/>
<sequence length="477" mass="46951">MDDDQARSGTARVTRAAWAVFAAYGAAGFAIGTVASRLPTVRAGLGFDSTQMGALLLMWALGSVLALPLSGIVTTRVGPARTAATSGVVAAMGHLCLAVGVTLGNAPLAVVGLFTAGVGEGTWAASTTYEGALVERRLGYSAMPRFQAGESLGTVAGSAAGAVLAATGLPLLAHMGLAAVVAAGTALLSSRAFLPPPAMGTHAHADRGDRARRGSTLHATLAAWREPRTLLLGLVILGAALAEGAASDWTSLGLVSGFGASEAAGAAGVAVFFSAMLTMRLLGTRLVDRLGRVTALRLCAGAVLAGVALFALSPWLPLALAGSFVWGLGAALGFPLGVSAASDDPFRAAMRVSVVTTIGYCAYIIGPAVIGVVAGHLGYRGALVVVAVPVLVAVLAAGAARPLAAPRGGATASRGASDGGVSDRGASDGGERAGGAAATDQDPVPTRPTGDVRSDLAAAPHDAGLRGGPAGATSRTS</sequence>
<evidence type="ECO:0000256" key="1">
    <source>
        <dbReference type="ARBA" id="ARBA00004651"/>
    </source>
</evidence>
<evidence type="ECO:0000313" key="9">
    <source>
        <dbReference type="Proteomes" id="UP000291758"/>
    </source>
</evidence>
<evidence type="ECO:0000256" key="2">
    <source>
        <dbReference type="ARBA" id="ARBA00022692"/>
    </source>
</evidence>
<feature type="transmembrane region" description="Helical" evidence="6">
    <location>
        <begin position="230"/>
        <end position="251"/>
    </location>
</feature>
<feature type="domain" description="Major facilitator superfamily (MFS) profile" evidence="7">
    <location>
        <begin position="16"/>
        <end position="405"/>
    </location>
</feature>
<feature type="transmembrane region" description="Helical" evidence="6">
    <location>
        <begin position="318"/>
        <end position="340"/>
    </location>
</feature>
<dbReference type="InterPro" id="IPR020846">
    <property type="entry name" value="MFS_dom"/>
</dbReference>